<proteinExistence type="predicted"/>
<evidence type="ECO:0000313" key="3">
    <source>
        <dbReference type="Proteomes" id="UP001596074"/>
    </source>
</evidence>
<gene>
    <name evidence="2" type="ORF">ACFPZN_17465</name>
</gene>
<name>A0ABW0ZW18_9ACTN</name>
<dbReference type="Pfam" id="PF01936">
    <property type="entry name" value="NYN"/>
    <property type="match status" value="1"/>
</dbReference>
<dbReference type="Gene3D" id="3.40.50.1010">
    <property type="entry name" value="5'-nuclease"/>
    <property type="match status" value="1"/>
</dbReference>
<keyword evidence="3" id="KW-1185">Reference proteome</keyword>
<dbReference type="InterPro" id="IPR021139">
    <property type="entry name" value="NYN"/>
</dbReference>
<evidence type="ECO:0000313" key="2">
    <source>
        <dbReference type="EMBL" id="MFC5747421.1"/>
    </source>
</evidence>
<sequence length="437" mass="47731">MGHIRSALYLDFDNVFSGLFKLDPEVAIQFASSPGTWLRRLATPLTDGDARRWLILRCYLNPAGAMNHRDSAGESTRLYFSQFRTAFVRAGFEVVDCPRYSSTKNGADIRIVMDALDALSAGTGYDEFVIASGDSDMTPLLQRLRSADRRTMIVSSVVTAEAFASIADRTLNTQQLLALVQGESVDFDDDAGDVDYGDVGDGGGRAGLSPADHGEAYESFRALVVAEYDGASAPLNMATLAGQLRAQLGEVISASNWFGHGSFVRALKSLDLPDLQLSQHELWNQRRHTAPESAGTTAQHLAVPEPIDRLAERLNLPRLAQEWWPPIYRTLSDYANSHRFNLTECTSWARDRLHEQGFNVSRGVAVFVVRGTSFGGCPLYRQPPPTAEEIAAAFVNNLLHLADGDEIALTDQETAEVKAWLGAELPETAPSEDAPAP</sequence>
<organism evidence="2 3">
    <name type="scientific">Actinomadura rugatobispora</name>
    <dbReference type="NCBI Taxonomy" id="1994"/>
    <lineage>
        <taxon>Bacteria</taxon>
        <taxon>Bacillati</taxon>
        <taxon>Actinomycetota</taxon>
        <taxon>Actinomycetes</taxon>
        <taxon>Streptosporangiales</taxon>
        <taxon>Thermomonosporaceae</taxon>
        <taxon>Actinomadura</taxon>
    </lineage>
</organism>
<reference evidence="3" key="1">
    <citation type="journal article" date="2019" name="Int. J. Syst. Evol. Microbiol.">
        <title>The Global Catalogue of Microorganisms (GCM) 10K type strain sequencing project: providing services to taxonomists for standard genome sequencing and annotation.</title>
        <authorList>
            <consortium name="The Broad Institute Genomics Platform"/>
            <consortium name="The Broad Institute Genome Sequencing Center for Infectious Disease"/>
            <person name="Wu L."/>
            <person name="Ma J."/>
        </authorList>
    </citation>
    <scope>NUCLEOTIDE SEQUENCE [LARGE SCALE GENOMIC DNA]</scope>
    <source>
        <strain evidence="3">KCTC 42087</strain>
    </source>
</reference>
<dbReference type="EMBL" id="JBHSON010000022">
    <property type="protein sequence ID" value="MFC5747421.1"/>
    <property type="molecule type" value="Genomic_DNA"/>
</dbReference>
<dbReference type="PANTHER" id="PTHR35811">
    <property type="entry name" value="SLR1870 PROTEIN"/>
    <property type="match status" value="1"/>
</dbReference>
<dbReference type="Proteomes" id="UP001596074">
    <property type="component" value="Unassembled WGS sequence"/>
</dbReference>
<evidence type="ECO:0000259" key="1">
    <source>
        <dbReference type="Pfam" id="PF01936"/>
    </source>
</evidence>
<protein>
    <submittedName>
        <fullName evidence="2">NYN domain-containing protein</fullName>
    </submittedName>
</protein>
<comment type="caution">
    <text evidence="2">The sequence shown here is derived from an EMBL/GenBank/DDBJ whole genome shotgun (WGS) entry which is preliminary data.</text>
</comment>
<feature type="domain" description="NYN" evidence="1">
    <location>
        <begin position="6"/>
        <end position="170"/>
    </location>
</feature>
<accession>A0ABW0ZW18</accession>
<dbReference type="RefSeq" id="WP_378283040.1">
    <property type="nucleotide sequence ID" value="NZ_JBHSON010000022.1"/>
</dbReference>
<dbReference type="PANTHER" id="PTHR35811:SF1">
    <property type="entry name" value="HTH OST-TYPE DOMAIN-CONTAINING PROTEIN"/>
    <property type="match status" value="1"/>
</dbReference>